<accession>A0ABV5MX21</accession>
<protein>
    <submittedName>
        <fullName evidence="2">DUF6881 domain-containing protein</fullName>
    </submittedName>
</protein>
<feature type="domain" description="DUF6881" evidence="1">
    <location>
        <begin position="2"/>
        <end position="90"/>
    </location>
</feature>
<dbReference type="Pfam" id="PF21812">
    <property type="entry name" value="DUF6881"/>
    <property type="match status" value="1"/>
</dbReference>
<dbReference type="EMBL" id="JBHMCY010000010">
    <property type="protein sequence ID" value="MFB9462589.1"/>
    <property type="molecule type" value="Genomic_DNA"/>
</dbReference>
<dbReference type="Proteomes" id="UP001589709">
    <property type="component" value="Unassembled WGS sequence"/>
</dbReference>
<gene>
    <name evidence="2" type="ORF">ACFF45_07635</name>
</gene>
<evidence type="ECO:0000313" key="3">
    <source>
        <dbReference type="Proteomes" id="UP001589709"/>
    </source>
</evidence>
<evidence type="ECO:0000259" key="1">
    <source>
        <dbReference type="Pfam" id="PF21812"/>
    </source>
</evidence>
<evidence type="ECO:0000313" key="2">
    <source>
        <dbReference type="EMBL" id="MFB9462589.1"/>
    </source>
</evidence>
<dbReference type="RefSeq" id="WP_381343658.1">
    <property type="nucleotide sequence ID" value="NZ_JBHMCY010000010.1"/>
</dbReference>
<keyword evidence="3" id="KW-1185">Reference proteome</keyword>
<dbReference type="InterPro" id="IPR049248">
    <property type="entry name" value="DUF6881"/>
</dbReference>
<sequence>MRYVKVVWIHDSVDDPMVYLSELGDDGYETRKVQFYWDGRSEWADESFETATIGPSGIPFPLLGEIASQPEFTAQVITPEEFERAWNEAHTDF</sequence>
<reference evidence="2 3" key="1">
    <citation type="submission" date="2024-09" db="EMBL/GenBank/DDBJ databases">
        <authorList>
            <person name="Sun Q."/>
            <person name="Mori K."/>
        </authorList>
    </citation>
    <scope>NUCLEOTIDE SEQUENCE [LARGE SCALE GENOMIC DNA]</scope>
    <source>
        <strain evidence="2 3">JCM 6917</strain>
    </source>
</reference>
<name>A0ABV5MX21_9ACTN</name>
<comment type="caution">
    <text evidence="2">The sequence shown here is derived from an EMBL/GenBank/DDBJ whole genome shotgun (WGS) entry which is preliminary data.</text>
</comment>
<proteinExistence type="predicted"/>
<organism evidence="2 3">
    <name type="scientific">Streptomyces cinereospinus</name>
    <dbReference type="NCBI Taxonomy" id="285561"/>
    <lineage>
        <taxon>Bacteria</taxon>
        <taxon>Bacillati</taxon>
        <taxon>Actinomycetota</taxon>
        <taxon>Actinomycetes</taxon>
        <taxon>Kitasatosporales</taxon>
        <taxon>Streptomycetaceae</taxon>
        <taxon>Streptomyces</taxon>
    </lineage>
</organism>